<dbReference type="InterPro" id="IPR005632">
    <property type="entry name" value="Chaperone_Skp"/>
</dbReference>
<feature type="signal peptide" evidence="3">
    <location>
        <begin position="1"/>
        <end position="23"/>
    </location>
</feature>
<evidence type="ECO:0000256" key="3">
    <source>
        <dbReference type="SAM" id="SignalP"/>
    </source>
</evidence>
<dbReference type="EMBL" id="VJWL01000001">
    <property type="protein sequence ID" value="TRW49578.1"/>
    <property type="molecule type" value="Genomic_DNA"/>
</dbReference>
<protein>
    <submittedName>
        <fullName evidence="4">OmpH family outer membrane protein</fullName>
    </submittedName>
</protein>
<name>A0A552X3F4_9GAMM</name>
<dbReference type="SMART" id="SM00935">
    <property type="entry name" value="OmpH"/>
    <property type="match status" value="1"/>
</dbReference>
<dbReference type="PANTHER" id="PTHR35089">
    <property type="entry name" value="CHAPERONE PROTEIN SKP"/>
    <property type="match status" value="1"/>
</dbReference>
<evidence type="ECO:0000256" key="2">
    <source>
        <dbReference type="ARBA" id="ARBA00022729"/>
    </source>
</evidence>
<gene>
    <name evidence="4" type="ORF">FM042_01555</name>
</gene>
<organism evidence="4 5">
    <name type="scientific">Aliidiomarina halalkaliphila</name>
    <dbReference type="NCBI Taxonomy" id="2593535"/>
    <lineage>
        <taxon>Bacteria</taxon>
        <taxon>Pseudomonadati</taxon>
        <taxon>Pseudomonadota</taxon>
        <taxon>Gammaproteobacteria</taxon>
        <taxon>Alteromonadales</taxon>
        <taxon>Idiomarinaceae</taxon>
        <taxon>Aliidiomarina</taxon>
    </lineage>
</organism>
<dbReference type="OrthoDB" id="5767138at2"/>
<feature type="chain" id="PRO_5022193355" evidence="3">
    <location>
        <begin position="24"/>
        <end position="168"/>
    </location>
</feature>
<comment type="caution">
    <text evidence="4">The sequence shown here is derived from an EMBL/GenBank/DDBJ whole genome shotgun (WGS) entry which is preliminary data.</text>
</comment>
<dbReference type="InterPro" id="IPR024930">
    <property type="entry name" value="Skp_dom_sf"/>
</dbReference>
<keyword evidence="5" id="KW-1185">Reference proteome</keyword>
<dbReference type="Gene3D" id="3.30.910.20">
    <property type="entry name" value="Skp domain"/>
    <property type="match status" value="1"/>
</dbReference>
<accession>A0A552X3F4</accession>
<dbReference type="GO" id="GO:0050821">
    <property type="term" value="P:protein stabilization"/>
    <property type="evidence" value="ECO:0007669"/>
    <property type="project" value="TreeGrafter"/>
</dbReference>
<dbReference type="SUPFAM" id="SSF111384">
    <property type="entry name" value="OmpH-like"/>
    <property type="match status" value="1"/>
</dbReference>
<dbReference type="PANTHER" id="PTHR35089:SF1">
    <property type="entry name" value="CHAPERONE PROTEIN SKP"/>
    <property type="match status" value="1"/>
</dbReference>
<dbReference type="GO" id="GO:0005829">
    <property type="term" value="C:cytosol"/>
    <property type="evidence" value="ECO:0007669"/>
    <property type="project" value="TreeGrafter"/>
</dbReference>
<sequence>MKAVFTSVIVLFALVFSAMPAHAADMKIGTVNINKVLQSMPELEEVSELISEEFAEPIQRLNQLEEEFEALRERVARDEAIMTDEEKNEANQELRARAMGLQRSGEQLNQYIQMRETEERNRLLQKIYTAIEAYAEANGYDLILDYNRVPFSREAMDVSDQIIERLLD</sequence>
<dbReference type="GO" id="GO:0051082">
    <property type="term" value="F:unfolded protein binding"/>
    <property type="evidence" value="ECO:0007669"/>
    <property type="project" value="InterPro"/>
</dbReference>
<evidence type="ECO:0000313" key="5">
    <source>
        <dbReference type="Proteomes" id="UP000320359"/>
    </source>
</evidence>
<dbReference type="Proteomes" id="UP000320359">
    <property type="component" value="Unassembled WGS sequence"/>
</dbReference>
<evidence type="ECO:0000313" key="4">
    <source>
        <dbReference type="EMBL" id="TRW49578.1"/>
    </source>
</evidence>
<proteinExistence type="inferred from homology"/>
<dbReference type="AlphaFoldDB" id="A0A552X3F4"/>
<dbReference type="Pfam" id="PF03938">
    <property type="entry name" value="OmpH"/>
    <property type="match status" value="1"/>
</dbReference>
<comment type="similarity">
    <text evidence="1">Belongs to the Skp family.</text>
</comment>
<reference evidence="4 5" key="1">
    <citation type="submission" date="2019-07" db="EMBL/GenBank/DDBJ databases">
        <authorList>
            <person name="Yang M."/>
            <person name="Zhao D."/>
            <person name="Xiang H."/>
        </authorList>
    </citation>
    <scope>NUCLEOTIDE SEQUENCE [LARGE SCALE GENOMIC DNA]</scope>
    <source>
        <strain evidence="4 5">IM1326</strain>
    </source>
</reference>
<keyword evidence="2 3" id="KW-0732">Signal</keyword>
<evidence type="ECO:0000256" key="1">
    <source>
        <dbReference type="ARBA" id="ARBA00009091"/>
    </source>
</evidence>